<dbReference type="AlphaFoldDB" id="A0A1Y5NZA8"/>
<sequence length="264" mass="27756">MRALSFGALALVGAIAVSGSVAPLATAGGDPAALKICTTGDYPPLTYRDPATGQYSGVDIDMATDLAAHLGRPPVFVTTTWPTLMADLTSPGMCDIAMGGITDTPERRRVADATLPYLSSGKTPVVAAANANRYSSIEDIDQPGVRVIENSGGTNEQFARKNFPAAQITIWADNTTIFDQLAAGNADVMVTDAVEAIYQSSLHPGLVAQHPERPFTSEVKAYLLPSGSPIAEQTDSWLAGALRDGTFAGIYQRWLHAPAPEAPR</sequence>
<dbReference type="GO" id="GO:0047769">
    <property type="term" value="F:arogenate dehydratase activity"/>
    <property type="evidence" value="ECO:0007669"/>
    <property type="project" value="UniProtKB-EC"/>
</dbReference>
<evidence type="ECO:0000259" key="3">
    <source>
        <dbReference type="SMART" id="SM00062"/>
    </source>
</evidence>
<protein>
    <submittedName>
        <fullName evidence="4">Cyclohexadienyl dehydratase</fullName>
        <ecNumber evidence="4">4.2.1.51</ecNumber>
        <ecNumber evidence="4">4.2.1.91</ecNumber>
    </submittedName>
</protein>
<organism evidence="4">
    <name type="scientific">uncultured Mycobacterium sp</name>
    <dbReference type="NCBI Taxonomy" id="171292"/>
    <lineage>
        <taxon>Bacteria</taxon>
        <taxon>Bacillati</taxon>
        <taxon>Actinomycetota</taxon>
        <taxon>Actinomycetes</taxon>
        <taxon>Mycobacteriales</taxon>
        <taxon>Mycobacteriaceae</taxon>
        <taxon>Mycobacterium</taxon>
        <taxon>environmental samples</taxon>
    </lineage>
</organism>
<proteinExistence type="predicted"/>
<dbReference type="InterPro" id="IPR001638">
    <property type="entry name" value="Solute-binding_3/MltF_N"/>
</dbReference>
<keyword evidence="4" id="KW-0456">Lyase</keyword>
<evidence type="ECO:0000313" key="4">
    <source>
        <dbReference type="EMBL" id="SBS70640.1"/>
    </source>
</evidence>
<name>A0A1Y5NZA8_9MYCO</name>
<evidence type="ECO:0000256" key="2">
    <source>
        <dbReference type="SAM" id="SignalP"/>
    </source>
</evidence>
<dbReference type="PANTHER" id="PTHR35936">
    <property type="entry name" value="MEMBRANE-BOUND LYTIC MUREIN TRANSGLYCOSYLASE F"/>
    <property type="match status" value="1"/>
</dbReference>
<dbReference type="Pfam" id="PF00497">
    <property type="entry name" value="SBP_bac_3"/>
    <property type="match status" value="1"/>
</dbReference>
<reference evidence="4" key="1">
    <citation type="submission" date="2016-03" db="EMBL/GenBank/DDBJ databases">
        <authorList>
            <person name="Ploux O."/>
        </authorList>
    </citation>
    <scope>NUCLEOTIDE SEQUENCE</scope>
    <source>
        <strain evidence="4">UC10</strain>
    </source>
</reference>
<dbReference type="EC" id="4.2.1.91" evidence="4"/>
<keyword evidence="1 2" id="KW-0732">Signal</keyword>
<dbReference type="SMART" id="SM00062">
    <property type="entry name" value="PBPb"/>
    <property type="match status" value="1"/>
</dbReference>
<feature type="signal peptide" evidence="2">
    <location>
        <begin position="1"/>
        <end position="27"/>
    </location>
</feature>
<gene>
    <name evidence="4" type="primary">pheC</name>
    <name evidence="4" type="ORF">MHPYR_10243</name>
</gene>
<feature type="domain" description="Solute-binding protein family 3/N-terminal" evidence="3">
    <location>
        <begin position="33"/>
        <end position="258"/>
    </location>
</feature>
<dbReference type="EC" id="4.2.1.51" evidence="4"/>
<accession>A0A1Y5NZA8</accession>
<dbReference type="Gene3D" id="3.40.190.10">
    <property type="entry name" value="Periplasmic binding protein-like II"/>
    <property type="match status" value="2"/>
</dbReference>
<dbReference type="SUPFAM" id="SSF53850">
    <property type="entry name" value="Periplasmic binding protein-like II"/>
    <property type="match status" value="1"/>
</dbReference>
<evidence type="ECO:0000256" key="1">
    <source>
        <dbReference type="ARBA" id="ARBA00022729"/>
    </source>
</evidence>
<dbReference type="GO" id="GO:0004664">
    <property type="term" value="F:prephenate dehydratase activity"/>
    <property type="evidence" value="ECO:0007669"/>
    <property type="project" value="UniProtKB-EC"/>
</dbReference>
<dbReference type="EMBL" id="FLQS01000001">
    <property type="protein sequence ID" value="SBS70640.1"/>
    <property type="molecule type" value="Genomic_DNA"/>
</dbReference>
<feature type="chain" id="PRO_5039079601" evidence="2">
    <location>
        <begin position="28"/>
        <end position="264"/>
    </location>
</feature>
<dbReference type="PANTHER" id="PTHR35936:SF19">
    <property type="entry name" value="AMINO-ACID-BINDING PROTEIN YXEM-RELATED"/>
    <property type="match status" value="1"/>
</dbReference>